<dbReference type="Pfam" id="PF22481">
    <property type="entry name" value="DUF6985"/>
    <property type="match status" value="1"/>
</dbReference>
<name>A0A2C6DQ45_9GAMM</name>
<reference evidence="3 5" key="3">
    <citation type="submission" date="2019-03" db="EMBL/GenBank/DDBJ databases">
        <authorList>
            <consortium name="Pathogen Informatics"/>
        </authorList>
    </citation>
    <scope>NUCLEOTIDE SEQUENCE [LARGE SCALE GENOMIC DNA]</scope>
    <source>
        <strain evidence="3 5">NCTC12282</strain>
    </source>
</reference>
<dbReference type="AlphaFoldDB" id="A0A2C6DQ45"/>
<dbReference type="InterPro" id="IPR054254">
    <property type="entry name" value="DUF6985"/>
</dbReference>
<evidence type="ECO:0000313" key="3">
    <source>
        <dbReference type="EMBL" id="VFS49914.1"/>
    </source>
</evidence>
<proteinExistence type="predicted"/>
<gene>
    <name evidence="2" type="ORF">CRN84_15005</name>
    <name evidence="3" type="ORF">NCTC12282_04242</name>
</gene>
<reference evidence="2" key="1">
    <citation type="submission" date="2017-09" db="EMBL/GenBank/DDBJ databases">
        <title>FDA dAtabase for Regulatory Grade micrObial Sequences (FDA-ARGOS): Supporting development and validation of Infectious Disease Dx tests.</title>
        <authorList>
            <person name="Minogue T."/>
            <person name="Wolcott M."/>
            <person name="Wasieloski L."/>
            <person name="Aguilar W."/>
            <person name="Moore D."/>
            <person name="Tallon L.J."/>
            <person name="Sadzewicz L."/>
            <person name="Ott S."/>
            <person name="Zhao X."/>
            <person name="Nagaraj S."/>
            <person name="Vavikolanu K."/>
            <person name="Aluvathingal J."/>
            <person name="Nadendla S."/>
            <person name="Sichtig H."/>
        </authorList>
    </citation>
    <scope>NUCLEOTIDE SEQUENCE</scope>
    <source>
        <strain evidence="2">FDAARGOS_387</strain>
    </source>
</reference>
<dbReference type="RefSeq" id="WP_036014605.1">
    <property type="nucleotide sequence ID" value="NZ_CAADJA010000002.1"/>
</dbReference>
<dbReference type="OrthoDB" id="6262842at2"/>
<dbReference type="Proteomes" id="UP000224974">
    <property type="component" value="Unassembled WGS sequence"/>
</dbReference>
<evidence type="ECO:0000259" key="1">
    <source>
        <dbReference type="Pfam" id="PF22481"/>
    </source>
</evidence>
<dbReference type="EMBL" id="PDDX01000001">
    <property type="protein sequence ID" value="PHI30555.1"/>
    <property type="molecule type" value="Genomic_DNA"/>
</dbReference>
<keyword evidence="4" id="KW-1185">Reference proteome</keyword>
<reference evidence="4" key="2">
    <citation type="submission" date="2017-09" db="EMBL/GenBank/DDBJ databases">
        <title>FDA dAtabase for Regulatory Grade micrObial Sequences (FDA-ARGOS): Supporting development and validation of Infectious Disease Dx tests.</title>
        <authorList>
            <person name="Minogue T."/>
            <person name="Wolcott M."/>
            <person name="Wasieloski L."/>
            <person name="Aguilar W."/>
            <person name="Moore D."/>
            <person name="Tallon L."/>
            <person name="Sadzewicz L."/>
            <person name="Ott S."/>
            <person name="Zhao X."/>
            <person name="Nagaraj S."/>
            <person name="Vavikolanu K."/>
            <person name="Aluvathingal J."/>
            <person name="Nadendla S."/>
            <person name="Sichtig H."/>
        </authorList>
    </citation>
    <scope>NUCLEOTIDE SEQUENCE [LARGE SCALE GENOMIC DNA]</scope>
    <source>
        <strain evidence="4">FDAARGOS_387</strain>
    </source>
</reference>
<feature type="domain" description="DUF6985" evidence="1">
    <location>
        <begin position="9"/>
        <end position="135"/>
    </location>
</feature>
<accession>A0A2C6DQ45</accession>
<dbReference type="Proteomes" id="UP000373449">
    <property type="component" value="Unassembled WGS sequence"/>
</dbReference>
<dbReference type="EMBL" id="CAADJA010000002">
    <property type="protein sequence ID" value="VFS49914.1"/>
    <property type="molecule type" value="Genomic_DNA"/>
</dbReference>
<evidence type="ECO:0000313" key="2">
    <source>
        <dbReference type="EMBL" id="PHI30555.1"/>
    </source>
</evidence>
<evidence type="ECO:0000313" key="5">
    <source>
        <dbReference type="Proteomes" id="UP000373449"/>
    </source>
</evidence>
<sequence>MKQLIKDVTTSDEWPMLEGECFFSLFDRYIEFYTDDYADLAYATRCIEYLNNLDDAVIDELCRASIRYHNASEPVEFSNPRDVLTLITPCSLMVPNPENGDEPVIHLELNCSWEVEHGMEWLIRGDEVLYVGHFTSVDCWGNYQVKDRWNYA</sequence>
<organism evidence="2 4">
    <name type="scientific">Budvicia aquatica</name>
    <dbReference type="NCBI Taxonomy" id="82979"/>
    <lineage>
        <taxon>Bacteria</taxon>
        <taxon>Pseudomonadati</taxon>
        <taxon>Pseudomonadota</taxon>
        <taxon>Gammaproteobacteria</taxon>
        <taxon>Enterobacterales</taxon>
        <taxon>Budviciaceae</taxon>
        <taxon>Budvicia</taxon>
    </lineage>
</organism>
<dbReference type="STRING" id="1111728.GCA_000427805_00107"/>
<protein>
    <recommendedName>
        <fullName evidence="1">DUF6985 domain-containing protein</fullName>
    </recommendedName>
</protein>
<evidence type="ECO:0000313" key="4">
    <source>
        <dbReference type="Proteomes" id="UP000224974"/>
    </source>
</evidence>